<keyword evidence="2" id="KW-1185">Reference proteome</keyword>
<sequence>MPNTVRVVPEDLHLSAATVDMHADTVRVKHASADGRIEGAQRGLPAGSAAVLISTVAKWQAVSTALFARMVDHSTGLRTSATAYVTTDTNNGAEVQAAGNQIRPDIRS</sequence>
<name>A0A0J6VQ17_9MYCO</name>
<dbReference type="AlphaFoldDB" id="A0A0J6VQ17"/>
<proteinExistence type="predicted"/>
<dbReference type="Proteomes" id="UP000036513">
    <property type="component" value="Unassembled WGS sequence"/>
</dbReference>
<dbReference type="EMBL" id="JYNL01000045">
    <property type="protein sequence ID" value="KMO72294.1"/>
    <property type="molecule type" value="Genomic_DNA"/>
</dbReference>
<evidence type="ECO:0000313" key="2">
    <source>
        <dbReference type="Proteomes" id="UP000036513"/>
    </source>
</evidence>
<evidence type="ECO:0000313" key="1">
    <source>
        <dbReference type="EMBL" id="KMO72294.1"/>
    </source>
</evidence>
<dbReference type="RefSeq" id="WP_131722657.1">
    <property type="nucleotide sequence ID" value="NZ_JYNL01000045.1"/>
</dbReference>
<comment type="caution">
    <text evidence="1">The sequence shown here is derived from an EMBL/GenBank/DDBJ whole genome shotgun (WGS) entry which is preliminary data.</text>
</comment>
<dbReference type="PATRIC" id="fig|37916.4.peg.4005"/>
<accession>A0A0J6VQ17</accession>
<reference evidence="1 2" key="1">
    <citation type="journal article" date="2015" name="Genome Biol. Evol.">
        <title>Characterization of Three Mycobacterium spp. with Potential Use in Bioremediation by Genome Sequencing and Comparative Genomics.</title>
        <authorList>
            <person name="Das S."/>
            <person name="Pettersson B.M."/>
            <person name="Behra P.R."/>
            <person name="Ramesh M."/>
            <person name="Dasgupta S."/>
            <person name="Bhattacharya A."/>
            <person name="Kirsebom L.A."/>
        </authorList>
    </citation>
    <scope>NUCLEOTIDE SEQUENCE [LARGE SCALE GENOMIC DNA]</scope>
    <source>
        <strain evidence="1 2">DSM 43826</strain>
    </source>
</reference>
<organism evidence="1 2">
    <name type="scientific">Mycolicibacterium chlorophenolicum</name>
    <dbReference type="NCBI Taxonomy" id="37916"/>
    <lineage>
        <taxon>Bacteria</taxon>
        <taxon>Bacillati</taxon>
        <taxon>Actinomycetota</taxon>
        <taxon>Actinomycetes</taxon>
        <taxon>Mycobacteriales</taxon>
        <taxon>Mycobacteriaceae</taxon>
        <taxon>Mycolicibacterium</taxon>
    </lineage>
</organism>
<protein>
    <submittedName>
        <fullName evidence="1">Uncharacterized protein</fullName>
    </submittedName>
</protein>
<gene>
    <name evidence="1" type="ORF">MCHLDSM_04037</name>
</gene>